<feature type="domain" description="BON" evidence="2">
    <location>
        <begin position="78"/>
        <end position="144"/>
    </location>
</feature>
<dbReference type="PROSITE" id="PS51257">
    <property type="entry name" value="PROKAR_LIPOPROTEIN"/>
    <property type="match status" value="1"/>
</dbReference>
<sequence length="159" mass="16172">MKKFIPFLIGGILLTGAVGCGEEAAKTDSENPSATNGVVQPAAREASETQGLNQPGEVAGGETTAVDPTGAANLESPQESDLSKEVSKKLKENLPTSELEVKEAEGVVSVGGTVSSQEELQQIEPLTKGVKGVKGVNVEANVTDASEGANPAEGTTNPQ</sequence>
<dbReference type="Pfam" id="PF04972">
    <property type="entry name" value="BON"/>
    <property type="match status" value="1"/>
</dbReference>
<gene>
    <name evidence="3" type="ORF">IQ247_24445</name>
</gene>
<dbReference type="EMBL" id="JADEWL010000117">
    <property type="protein sequence ID" value="MBE9215777.1"/>
    <property type="molecule type" value="Genomic_DNA"/>
</dbReference>
<keyword evidence="4" id="KW-1185">Reference proteome</keyword>
<protein>
    <submittedName>
        <fullName evidence="3">BON domain-containing protein</fullName>
    </submittedName>
</protein>
<dbReference type="AlphaFoldDB" id="A0A8J7F639"/>
<feature type="region of interest" description="Disordered" evidence="1">
    <location>
        <begin position="22"/>
        <end position="98"/>
    </location>
</feature>
<dbReference type="Gene3D" id="3.30.1340.30">
    <property type="match status" value="1"/>
</dbReference>
<dbReference type="RefSeq" id="WP_193923994.1">
    <property type="nucleotide sequence ID" value="NZ_JADEWL010000117.1"/>
</dbReference>
<feature type="compositionally biased region" description="Basic and acidic residues" evidence="1">
    <location>
        <begin position="81"/>
        <end position="92"/>
    </location>
</feature>
<name>A0A8J7F639_9CYAN</name>
<organism evidence="3 4">
    <name type="scientific">Plectonema cf. radiosum LEGE 06105</name>
    <dbReference type="NCBI Taxonomy" id="945769"/>
    <lineage>
        <taxon>Bacteria</taxon>
        <taxon>Bacillati</taxon>
        <taxon>Cyanobacteriota</taxon>
        <taxon>Cyanophyceae</taxon>
        <taxon>Oscillatoriophycideae</taxon>
        <taxon>Oscillatoriales</taxon>
        <taxon>Microcoleaceae</taxon>
        <taxon>Plectonema</taxon>
    </lineage>
</organism>
<dbReference type="InterPro" id="IPR007055">
    <property type="entry name" value="BON_dom"/>
</dbReference>
<evidence type="ECO:0000313" key="4">
    <source>
        <dbReference type="Proteomes" id="UP000620559"/>
    </source>
</evidence>
<evidence type="ECO:0000256" key="1">
    <source>
        <dbReference type="SAM" id="MobiDB-lite"/>
    </source>
</evidence>
<accession>A0A8J7F639</accession>
<dbReference type="Proteomes" id="UP000620559">
    <property type="component" value="Unassembled WGS sequence"/>
</dbReference>
<comment type="caution">
    <text evidence="3">The sequence shown here is derived from an EMBL/GenBank/DDBJ whole genome shotgun (WGS) entry which is preliminary data.</text>
</comment>
<evidence type="ECO:0000313" key="3">
    <source>
        <dbReference type="EMBL" id="MBE9215777.1"/>
    </source>
</evidence>
<proteinExistence type="predicted"/>
<dbReference type="PROSITE" id="PS50914">
    <property type="entry name" value="BON"/>
    <property type="match status" value="1"/>
</dbReference>
<reference evidence="3" key="1">
    <citation type="submission" date="2020-10" db="EMBL/GenBank/DDBJ databases">
        <authorList>
            <person name="Castelo-Branco R."/>
            <person name="Eusebio N."/>
            <person name="Adriana R."/>
            <person name="Vieira A."/>
            <person name="Brugerolle De Fraissinette N."/>
            <person name="Rezende De Castro R."/>
            <person name="Schneider M.P."/>
            <person name="Vasconcelos V."/>
            <person name="Leao P.N."/>
        </authorList>
    </citation>
    <scope>NUCLEOTIDE SEQUENCE</scope>
    <source>
        <strain evidence="3">LEGE 06105</strain>
    </source>
</reference>
<evidence type="ECO:0000259" key="2">
    <source>
        <dbReference type="PROSITE" id="PS50914"/>
    </source>
</evidence>